<evidence type="ECO:0000313" key="2">
    <source>
        <dbReference type="Proteomes" id="UP000807504"/>
    </source>
</evidence>
<dbReference type="Proteomes" id="UP000807504">
    <property type="component" value="Unassembled WGS sequence"/>
</dbReference>
<accession>A0A8T0G1P5</accession>
<name>A0A8T0G1P5_ARGBR</name>
<reference evidence="1" key="2">
    <citation type="submission" date="2020-06" db="EMBL/GenBank/DDBJ databases">
        <authorList>
            <person name="Sheffer M."/>
        </authorList>
    </citation>
    <scope>NUCLEOTIDE SEQUENCE</scope>
</reference>
<reference evidence="1" key="1">
    <citation type="journal article" date="2020" name="bioRxiv">
        <title>Chromosome-level reference genome of the European wasp spider Argiope bruennichi: a resource for studies on range expansion and evolutionary adaptation.</title>
        <authorList>
            <person name="Sheffer M.M."/>
            <person name="Hoppe A."/>
            <person name="Krehenwinkel H."/>
            <person name="Uhl G."/>
            <person name="Kuss A.W."/>
            <person name="Jensen L."/>
            <person name="Jensen C."/>
            <person name="Gillespie R.G."/>
            <person name="Hoff K.J."/>
            <person name="Prost S."/>
        </authorList>
    </citation>
    <scope>NUCLEOTIDE SEQUENCE</scope>
</reference>
<evidence type="ECO:0000313" key="1">
    <source>
        <dbReference type="EMBL" id="KAF8797131.1"/>
    </source>
</evidence>
<gene>
    <name evidence="1" type="ORF">HNY73_001434</name>
</gene>
<keyword evidence="2" id="KW-1185">Reference proteome</keyword>
<comment type="caution">
    <text evidence="1">The sequence shown here is derived from an EMBL/GenBank/DDBJ whole genome shotgun (WGS) entry which is preliminary data.</text>
</comment>
<protein>
    <submittedName>
        <fullName evidence="1">Uncharacterized protein</fullName>
    </submittedName>
</protein>
<dbReference type="AlphaFoldDB" id="A0A8T0G1P5"/>
<dbReference type="EMBL" id="JABXBU010000001">
    <property type="protein sequence ID" value="KAF8797131.1"/>
    <property type="molecule type" value="Genomic_DNA"/>
</dbReference>
<organism evidence="1 2">
    <name type="scientific">Argiope bruennichi</name>
    <name type="common">Wasp spider</name>
    <name type="synonym">Aranea bruennichi</name>
    <dbReference type="NCBI Taxonomy" id="94029"/>
    <lineage>
        <taxon>Eukaryota</taxon>
        <taxon>Metazoa</taxon>
        <taxon>Ecdysozoa</taxon>
        <taxon>Arthropoda</taxon>
        <taxon>Chelicerata</taxon>
        <taxon>Arachnida</taxon>
        <taxon>Araneae</taxon>
        <taxon>Araneomorphae</taxon>
        <taxon>Entelegynae</taxon>
        <taxon>Araneoidea</taxon>
        <taxon>Araneidae</taxon>
        <taxon>Argiope</taxon>
    </lineage>
</organism>
<proteinExistence type="predicted"/>
<sequence length="80" mass="8420">MAHLSTMGTDGVGNIKLSFGQSRSNIPRCRGRPALELDGSNSAGGWSRFPLNAPMIAPLQQQVSVGQAFAEIYCSPSLGL</sequence>